<accession>B2IIL9</accession>
<feature type="transmembrane region" description="Helical" evidence="8">
    <location>
        <begin position="271"/>
        <end position="288"/>
    </location>
</feature>
<evidence type="ECO:0000256" key="6">
    <source>
        <dbReference type="ARBA" id="ARBA00022989"/>
    </source>
</evidence>
<evidence type="ECO:0000256" key="4">
    <source>
        <dbReference type="ARBA" id="ARBA00022475"/>
    </source>
</evidence>
<dbReference type="KEGG" id="bid:Bind_1069"/>
<feature type="transmembrane region" description="Helical" evidence="8">
    <location>
        <begin position="417"/>
        <end position="436"/>
    </location>
</feature>
<feature type="transmembrane region" description="Helical" evidence="8">
    <location>
        <begin position="235"/>
        <end position="259"/>
    </location>
</feature>
<dbReference type="eggNOG" id="COG0534">
    <property type="taxonomic scope" value="Bacteria"/>
</dbReference>
<dbReference type="GO" id="GO:0042910">
    <property type="term" value="F:xenobiotic transmembrane transporter activity"/>
    <property type="evidence" value="ECO:0007669"/>
    <property type="project" value="InterPro"/>
</dbReference>
<evidence type="ECO:0000256" key="7">
    <source>
        <dbReference type="ARBA" id="ARBA00023136"/>
    </source>
</evidence>
<dbReference type="Pfam" id="PF01554">
    <property type="entry name" value="MatE"/>
    <property type="match status" value="2"/>
</dbReference>
<feature type="transmembrane region" description="Helical" evidence="8">
    <location>
        <begin position="387"/>
        <end position="405"/>
    </location>
</feature>
<evidence type="ECO:0000256" key="5">
    <source>
        <dbReference type="ARBA" id="ARBA00022692"/>
    </source>
</evidence>
<dbReference type="InterPro" id="IPR002528">
    <property type="entry name" value="MATE_fam"/>
</dbReference>
<keyword evidence="4" id="KW-1003">Cell membrane</keyword>
<dbReference type="GO" id="GO:0015297">
    <property type="term" value="F:antiporter activity"/>
    <property type="evidence" value="ECO:0007669"/>
    <property type="project" value="InterPro"/>
</dbReference>
<organism evidence="9 10">
    <name type="scientific">Beijerinckia indica subsp. indica (strain ATCC 9039 / DSM 1715 / NCIMB 8712)</name>
    <dbReference type="NCBI Taxonomy" id="395963"/>
    <lineage>
        <taxon>Bacteria</taxon>
        <taxon>Pseudomonadati</taxon>
        <taxon>Pseudomonadota</taxon>
        <taxon>Alphaproteobacteria</taxon>
        <taxon>Hyphomicrobiales</taxon>
        <taxon>Beijerinckiaceae</taxon>
        <taxon>Beijerinckia</taxon>
    </lineage>
</organism>
<comment type="subcellular location">
    <subcellularLocation>
        <location evidence="1">Cell inner membrane</location>
        <topology evidence="1">Multi-pass membrane protein</topology>
    </subcellularLocation>
</comment>
<dbReference type="InterPro" id="IPR048279">
    <property type="entry name" value="MdtK-like"/>
</dbReference>
<dbReference type="PANTHER" id="PTHR42893">
    <property type="entry name" value="PROTEIN DETOXIFICATION 44, CHLOROPLASTIC-RELATED"/>
    <property type="match status" value="1"/>
</dbReference>
<keyword evidence="7 8" id="KW-0472">Membrane</keyword>
<name>B2IIL9_BEII9</name>
<dbReference type="NCBIfam" id="TIGR00797">
    <property type="entry name" value="matE"/>
    <property type="match status" value="1"/>
</dbReference>
<feature type="transmembrane region" description="Helical" evidence="8">
    <location>
        <begin position="358"/>
        <end position="381"/>
    </location>
</feature>
<feature type="transmembrane region" description="Helical" evidence="8">
    <location>
        <begin position="318"/>
        <end position="346"/>
    </location>
</feature>
<feature type="transmembrane region" description="Helical" evidence="8">
    <location>
        <begin position="15"/>
        <end position="35"/>
    </location>
</feature>
<feature type="transmembrane region" description="Helical" evidence="8">
    <location>
        <begin position="165"/>
        <end position="189"/>
    </location>
</feature>
<feature type="transmembrane region" description="Helical" evidence="8">
    <location>
        <begin position="135"/>
        <end position="153"/>
    </location>
</feature>
<keyword evidence="6 8" id="KW-1133">Transmembrane helix</keyword>
<dbReference type="Proteomes" id="UP000001695">
    <property type="component" value="Chromosome"/>
</dbReference>
<dbReference type="OrthoDB" id="9789527at2"/>
<dbReference type="AlphaFoldDB" id="B2IIL9"/>
<dbReference type="CDD" id="cd13136">
    <property type="entry name" value="MATE_DinF_like"/>
    <property type="match status" value="1"/>
</dbReference>
<dbReference type="InterPro" id="IPR044644">
    <property type="entry name" value="DinF-like"/>
</dbReference>
<comment type="similarity">
    <text evidence="2">Belongs to the multi antimicrobial extrusion (MATE) (TC 2.A.66.1) family.</text>
</comment>
<dbReference type="PIRSF" id="PIRSF006603">
    <property type="entry name" value="DinF"/>
    <property type="match status" value="1"/>
</dbReference>
<feature type="transmembrane region" description="Helical" evidence="8">
    <location>
        <begin position="97"/>
        <end position="123"/>
    </location>
</feature>
<keyword evidence="10" id="KW-1185">Reference proteome</keyword>
<dbReference type="HOGENOM" id="CLU_012893_16_0_5"/>
<dbReference type="STRING" id="395963.Bind_1069"/>
<reference evidence="9 10" key="2">
    <citation type="journal article" date="2010" name="J. Bacteriol.">
        <title>Complete genome sequence of Beijerinckia indica subsp. indica.</title>
        <authorList>
            <person name="Tamas I."/>
            <person name="Dedysh S.N."/>
            <person name="Liesack W."/>
            <person name="Stott M.B."/>
            <person name="Alam M."/>
            <person name="Murrell J.C."/>
            <person name="Dunfield P.F."/>
        </authorList>
    </citation>
    <scope>NUCLEOTIDE SEQUENCE [LARGE SCALE GENOMIC DNA]</scope>
    <source>
        <strain evidence="10">ATCC 9039 / DSM 1715 / NCIMB 8712</strain>
    </source>
</reference>
<evidence type="ECO:0000256" key="2">
    <source>
        <dbReference type="ARBA" id="ARBA00010199"/>
    </source>
</evidence>
<protein>
    <submittedName>
        <fullName evidence="9">MATE efflux family protein</fullName>
    </submittedName>
</protein>
<dbReference type="GO" id="GO:0005886">
    <property type="term" value="C:plasma membrane"/>
    <property type="evidence" value="ECO:0007669"/>
    <property type="project" value="UniProtKB-SubCell"/>
</dbReference>
<evidence type="ECO:0000256" key="1">
    <source>
        <dbReference type="ARBA" id="ARBA00004429"/>
    </source>
</evidence>
<feature type="transmembrane region" description="Helical" evidence="8">
    <location>
        <begin position="196"/>
        <end position="215"/>
    </location>
</feature>
<proteinExistence type="inferred from homology"/>
<keyword evidence="3" id="KW-0813">Transport</keyword>
<sequence>MVTETVHKVTISHWAVVRLALPMTLGHLSTPLLGIADTMVIGRLGQAALLGAIATAAMLFDFAFWIFSFLRMGTAALTAQALGRGDEDEQNATLFRALILAVGLGFTLILLQVPIARIGFYLLNASPEVTRAARAYFDIRIFSAPFVFINYAAVGAFTGRGRTDIALVVQVFLNLLNIVLNVAFVYGLGMGIKGSATGTLIAEIAGASLSLFLLLRDRTSLRALSLASVFAREKFISVLKLNSDIMIRTAALMFAFAFFTAQSAKIGDVQLAANAILMNLFLTSAYFLDGFATAAEQMSGQSLGAGDASGFRASVRLTSFWCFLFAALAFMVVQTFGAFFIDIVSTNEAVRVTARQDLLLAALTPLVGCLAFELDGVFIGATWSRDMRNMMLVSLGLYLASFYALQSLRPDLGNRGLWFALLVFLSSRGLTLAWRYRTLYAQIFSLTRSTAAAPTASTSRG</sequence>
<evidence type="ECO:0000313" key="10">
    <source>
        <dbReference type="Proteomes" id="UP000001695"/>
    </source>
</evidence>
<gene>
    <name evidence="9" type="ordered locus">Bind_1069</name>
</gene>
<dbReference type="PANTHER" id="PTHR42893:SF46">
    <property type="entry name" value="PROTEIN DETOXIFICATION 44, CHLOROPLASTIC"/>
    <property type="match status" value="1"/>
</dbReference>
<reference evidence="10" key="1">
    <citation type="submission" date="2008-03" db="EMBL/GenBank/DDBJ databases">
        <title>Complete sequence of chromosome of Beijerinckia indica subsp. indica ATCC 9039.</title>
        <authorList>
            <consortium name="US DOE Joint Genome Institute"/>
            <person name="Copeland A."/>
            <person name="Lucas S."/>
            <person name="Lapidus A."/>
            <person name="Glavina del Rio T."/>
            <person name="Dalin E."/>
            <person name="Tice H."/>
            <person name="Bruce D."/>
            <person name="Goodwin L."/>
            <person name="Pitluck S."/>
            <person name="LaButti K."/>
            <person name="Schmutz J."/>
            <person name="Larimer F."/>
            <person name="Land M."/>
            <person name="Hauser L."/>
            <person name="Kyrpides N."/>
            <person name="Mikhailova N."/>
            <person name="Dunfield P.F."/>
            <person name="Dedysh S.N."/>
            <person name="Liesack W."/>
            <person name="Saw J.H."/>
            <person name="Alam M."/>
            <person name="Chen Y."/>
            <person name="Murrell J.C."/>
            <person name="Richardson P."/>
        </authorList>
    </citation>
    <scope>NUCLEOTIDE SEQUENCE [LARGE SCALE GENOMIC DNA]</scope>
    <source>
        <strain evidence="10">ATCC 9039 / DSM 1715 / NCIMB 8712</strain>
    </source>
</reference>
<evidence type="ECO:0000313" key="9">
    <source>
        <dbReference type="EMBL" id="ACB94712.1"/>
    </source>
</evidence>
<dbReference type="EMBL" id="CP001016">
    <property type="protein sequence ID" value="ACB94712.1"/>
    <property type="molecule type" value="Genomic_DNA"/>
</dbReference>
<evidence type="ECO:0000256" key="8">
    <source>
        <dbReference type="SAM" id="Phobius"/>
    </source>
</evidence>
<feature type="transmembrane region" description="Helical" evidence="8">
    <location>
        <begin position="47"/>
        <end position="67"/>
    </location>
</feature>
<keyword evidence="5 8" id="KW-0812">Transmembrane</keyword>
<evidence type="ECO:0000256" key="3">
    <source>
        <dbReference type="ARBA" id="ARBA00022448"/>
    </source>
</evidence>